<keyword evidence="6" id="KW-0547">Nucleotide-binding</keyword>
<dbReference type="InterPro" id="IPR003594">
    <property type="entry name" value="HATPase_dom"/>
</dbReference>
<evidence type="ECO:0000256" key="8">
    <source>
        <dbReference type="ARBA" id="ARBA00022840"/>
    </source>
</evidence>
<dbReference type="InterPro" id="IPR004358">
    <property type="entry name" value="Sig_transdc_His_kin-like_C"/>
</dbReference>
<evidence type="ECO:0000256" key="10">
    <source>
        <dbReference type="SAM" id="Phobius"/>
    </source>
</evidence>
<dbReference type="PANTHER" id="PTHR45453">
    <property type="entry name" value="PHOSPHATE REGULON SENSOR PROTEIN PHOR"/>
    <property type="match status" value="1"/>
</dbReference>
<comment type="subcellular location">
    <subcellularLocation>
        <location evidence="2">Membrane</location>
    </subcellularLocation>
</comment>
<sequence>MFRKTKLRLVSLYTFVFFIILSVLGLSVYFYMDRKSYSTNDDRLLLKADSLIKNNGTPVPEETERESERRVSYLYWDKKGGIIKSDPPNVFSQKDLRNLMPKKTTEHLRTQSIDGHFYRILTINGNKINKLSMKKVTAIELVYNIDPEVTILKNLLEMIGLGSAGGLILSYFAGLFLASKSLVPIQKSWEKQSQFVADASHELRTPLSVIQTHLELLFRHPANTIEQESVTIYKSLSEVKRVNKLVEDLLTLARTDSNEQLIISQWFALDEMLQLIVEQFEPIAEMKEINIEERIERDLQYFGDKDRLHQLLVILVDNAIKYTASGGKVSIICMNAANLIQIIIKDTGVGIPERDLPHIFDRFYRSNKSRTRAEGGTGLGLSIAKWIVEAHHGHINVESKLNEGTKFTIKLP</sequence>
<keyword evidence="10" id="KW-0472">Membrane</keyword>
<evidence type="ECO:0000259" key="11">
    <source>
        <dbReference type="PROSITE" id="PS50109"/>
    </source>
</evidence>
<dbReference type="PROSITE" id="PS50109">
    <property type="entry name" value="HIS_KIN"/>
    <property type="match status" value="1"/>
</dbReference>
<name>A0ABT9XSC3_9BACI</name>
<comment type="caution">
    <text evidence="12">The sequence shown here is derived from an EMBL/GenBank/DDBJ whole genome shotgun (WGS) entry which is preliminary data.</text>
</comment>
<keyword evidence="10" id="KW-1133">Transmembrane helix</keyword>
<dbReference type="Gene3D" id="1.10.287.130">
    <property type="match status" value="1"/>
</dbReference>
<dbReference type="CDD" id="cd00082">
    <property type="entry name" value="HisKA"/>
    <property type="match status" value="1"/>
</dbReference>
<keyword evidence="9" id="KW-0902">Two-component regulatory system</keyword>
<evidence type="ECO:0000256" key="7">
    <source>
        <dbReference type="ARBA" id="ARBA00022777"/>
    </source>
</evidence>
<proteinExistence type="predicted"/>
<comment type="catalytic activity">
    <reaction evidence="1">
        <text>ATP + protein L-histidine = ADP + protein N-phospho-L-histidine.</text>
        <dbReference type="EC" id="2.7.13.3"/>
    </reaction>
</comment>
<evidence type="ECO:0000313" key="13">
    <source>
        <dbReference type="Proteomes" id="UP001224122"/>
    </source>
</evidence>
<reference evidence="12 13" key="1">
    <citation type="submission" date="2023-07" db="EMBL/GenBank/DDBJ databases">
        <title>Genomic Encyclopedia of Type Strains, Phase IV (KMG-IV): sequencing the most valuable type-strain genomes for metagenomic binning, comparative biology and taxonomic classification.</title>
        <authorList>
            <person name="Goeker M."/>
        </authorList>
    </citation>
    <scope>NUCLEOTIDE SEQUENCE [LARGE SCALE GENOMIC DNA]</scope>
    <source>
        <strain evidence="12 13">DSM 27594</strain>
    </source>
</reference>
<dbReference type="PANTHER" id="PTHR45453:SF1">
    <property type="entry name" value="PHOSPHATE REGULON SENSOR PROTEIN PHOR"/>
    <property type="match status" value="1"/>
</dbReference>
<dbReference type="CDD" id="cd00075">
    <property type="entry name" value="HATPase"/>
    <property type="match status" value="1"/>
</dbReference>
<dbReference type="InterPro" id="IPR050351">
    <property type="entry name" value="BphY/WalK/GraS-like"/>
</dbReference>
<dbReference type="SUPFAM" id="SSF55874">
    <property type="entry name" value="ATPase domain of HSP90 chaperone/DNA topoisomerase II/histidine kinase"/>
    <property type="match status" value="1"/>
</dbReference>
<dbReference type="EMBL" id="JAUSTW010000001">
    <property type="protein sequence ID" value="MDQ0197832.1"/>
    <property type="molecule type" value="Genomic_DNA"/>
</dbReference>
<dbReference type="Pfam" id="PF00512">
    <property type="entry name" value="HisKA"/>
    <property type="match status" value="1"/>
</dbReference>
<evidence type="ECO:0000256" key="1">
    <source>
        <dbReference type="ARBA" id="ARBA00000085"/>
    </source>
</evidence>
<keyword evidence="8" id="KW-0067">ATP-binding</keyword>
<dbReference type="InterPro" id="IPR003661">
    <property type="entry name" value="HisK_dim/P_dom"/>
</dbReference>
<dbReference type="Gene3D" id="3.30.565.10">
    <property type="entry name" value="Histidine kinase-like ATPase, C-terminal domain"/>
    <property type="match status" value="1"/>
</dbReference>
<evidence type="ECO:0000313" key="12">
    <source>
        <dbReference type="EMBL" id="MDQ0197832.1"/>
    </source>
</evidence>
<dbReference type="RefSeq" id="WP_307404898.1">
    <property type="nucleotide sequence ID" value="NZ_JAUSTW010000001.1"/>
</dbReference>
<evidence type="ECO:0000256" key="3">
    <source>
        <dbReference type="ARBA" id="ARBA00012438"/>
    </source>
</evidence>
<dbReference type="InterPro" id="IPR036890">
    <property type="entry name" value="HATPase_C_sf"/>
</dbReference>
<protein>
    <recommendedName>
        <fullName evidence="3">histidine kinase</fullName>
        <ecNumber evidence="3">2.7.13.3</ecNumber>
    </recommendedName>
</protein>
<dbReference type="Pfam" id="PF02518">
    <property type="entry name" value="HATPase_c"/>
    <property type="match status" value="1"/>
</dbReference>
<evidence type="ECO:0000256" key="5">
    <source>
        <dbReference type="ARBA" id="ARBA00022679"/>
    </source>
</evidence>
<dbReference type="GO" id="GO:0016301">
    <property type="term" value="F:kinase activity"/>
    <property type="evidence" value="ECO:0007669"/>
    <property type="project" value="UniProtKB-KW"/>
</dbReference>
<dbReference type="PRINTS" id="PR00344">
    <property type="entry name" value="BCTRLSENSOR"/>
</dbReference>
<dbReference type="InterPro" id="IPR005467">
    <property type="entry name" value="His_kinase_dom"/>
</dbReference>
<keyword evidence="13" id="KW-1185">Reference proteome</keyword>
<feature type="transmembrane region" description="Helical" evidence="10">
    <location>
        <begin position="12"/>
        <end position="32"/>
    </location>
</feature>
<keyword evidence="5" id="KW-0808">Transferase</keyword>
<accession>A0ABT9XSC3</accession>
<feature type="domain" description="Histidine kinase" evidence="11">
    <location>
        <begin position="198"/>
        <end position="412"/>
    </location>
</feature>
<dbReference type="InterPro" id="IPR036097">
    <property type="entry name" value="HisK_dim/P_sf"/>
</dbReference>
<dbReference type="SMART" id="SM00387">
    <property type="entry name" value="HATPase_c"/>
    <property type="match status" value="1"/>
</dbReference>
<dbReference type="Proteomes" id="UP001224122">
    <property type="component" value="Unassembled WGS sequence"/>
</dbReference>
<evidence type="ECO:0000256" key="2">
    <source>
        <dbReference type="ARBA" id="ARBA00004370"/>
    </source>
</evidence>
<keyword evidence="4" id="KW-0597">Phosphoprotein</keyword>
<keyword evidence="10" id="KW-0812">Transmembrane</keyword>
<evidence type="ECO:0000256" key="6">
    <source>
        <dbReference type="ARBA" id="ARBA00022741"/>
    </source>
</evidence>
<gene>
    <name evidence="12" type="ORF">J2S10_000937</name>
</gene>
<keyword evidence="7 12" id="KW-0418">Kinase</keyword>
<organism evidence="12 13">
    <name type="scientific">Neobacillus ginsengisoli</name>
    <dbReference type="NCBI Taxonomy" id="904295"/>
    <lineage>
        <taxon>Bacteria</taxon>
        <taxon>Bacillati</taxon>
        <taxon>Bacillota</taxon>
        <taxon>Bacilli</taxon>
        <taxon>Bacillales</taxon>
        <taxon>Bacillaceae</taxon>
        <taxon>Neobacillus</taxon>
    </lineage>
</organism>
<dbReference type="SUPFAM" id="SSF47384">
    <property type="entry name" value="Homodimeric domain of signal transducing histidine kinase"/>
    <property type="match status" value="1"/>
</dbReference>
<evidence type="ECO:0000256" key="9">
    <source>
        <dbReference type="ARBA" id="ARBA00023012"/>
    </source>
</evidence>
<dbReference type="EC" id="2.7.13.3" evidence="3"/>
<dbReference type="SMART" id="SM00388">
    <property type="entry name" value="HisKA"/>
    <property type="match status" value="1"/>
</dbReference>
<evidence type="ECO:0000256" key="4">
    <source>
        <dbReference type="ARBA" id="ARBA00022553"/>
    </source>
</evidence>